<dbReference type="InterPro" id="IPR001579">
    <property type="entry name" value="Glyco_hydro_18_chit_AS"/>
</dbReference>
<feature type="disulfide bond" evidence="8">
    <location>
        <begin position="90"/>
        <end position="102"/>
    </location>
</feature>
<feature type="disulfide bond" evidence="8">
    <location>
        <begin position="113"/>
        <end position="117"/>
    </location>
</feature>
<dbReference type="Pfam" id="PF00187">
    <property type="entry name" value="Chitin_bind_1"/>
    <property type="match status" value="1"/>
</dbReference>
<dbReference type="PROSITE" id="PS50941">
    <property type="entry name" value="CHIT_BIND_I_2"/>
    <property type="match status" value="1"/>
</dbReference>
<keyword evidence="15" id="KW-1185">Reference proteome</keyword>
<feature type="disulfide bond" evidence="8">
    <location>
        <begin position="95"/>
        <end position="109"/>
    </location>
</feature>
<reference evidence="14" key="1">
    <citation type="submission" date="2020-05" db="EMBL/GenBank/DDBJ databases">
        <title>Mycena genomes resolve the evolution of fungal bioluminescence.</title>
        <authorList>
            <person name="Tsai I.J."/>
        </authorList>
    </citation>
    <scope>NUCLEOTIDE SEQUENCE</scope>
    <source>
        <strain evidence="14">CCC161011</strain>
    </source>
</reference>
<keyword evidence="3 9" id="KW-0378">Hydrolase</keyword>
<dbReference type="InterPro" id="IPR036861">
    <property type="entry name" value="Endochitinase-like_sf"/>
</dbReference>
<keyword evidence="4" id="KW-0146">Chitin degradation</keyword>
<dbReference type="PROSITE" id="PS51910">
    <property type="entry name" value="GH18_2"/>
    <property type="match status" value="1"/>
</dbReference>
<feature type="domain" description="GH18" evidence="13">
    <location>
        <begin position="134"/>
        <end position="261"/>
    </location>
</feature>
<evidence type="ECO:0000256" key="5">
    <source>
        <dbReference type="ARBA" id="ARBA00023277"/>
    </source>
</evidence>
<keyword evidence="7" id="KW-0624">Polysaccharide degradation</keyword>
<dbReference type="PANTHER" id="PTHR11177:SF333">
    <property type="entry name" value="CHITINASE"/>
    <property type="match status" value="1"/>
</dbReference>
<evidence type="ECO:0000259" key="12">
    <source>
        <dbReference type="PROSITE" id="PS50941"/>
    </source>
</evidence>
<evidence type="ECO:0000313" key="14">
    <source>
        <dbReference type="EMBL" id="KAF7339152.1"/>
    </source>
</evidence>
<dbReference type="AlphaFoldDB" id="A0A8H6XDK9"/>
<evidence type="ECO:0000256" key="2">
    <source>
        <dbReference type="ARBA" id="ARBA00022669"/>
    </source>
</evidence>
<comment type="similarity">
    <text evidence="10">Belongs to the glycosyl hydrolase 18 family.</text>
</comment>
<organism evidence="14 15">
    <name type="scientific">Mycena venus</name>
    <dbReference type="NCBI Taxonomy" id="2733690"/>
    <lineage>
        <taxon>Eukaryota</taxon>
        <taxon>Fungi</taxon>
        <taxon>Dikarya</taxon>
        <taxon>Basidiomycota</taxon>
        <taxon>Agaricomycotina</taxon>
        <taxon>Agaricomycetes</taxon>
        <taxon>Agaricomycetidae</taxon>
        <taxon>Agaricales</taxon>
        <taxon>Marasmiineae</taxon>
        <taxon>Mycenaceae</taxon>
        <taxon>Mycena</taxon>
    </lineage>
</organism>
<feature type="chain" id="PRO_5034679223" description="Chitinase" evidence="11">
    <location>
        <begin position="22"/>
        <end position="261"/>
    </location>
</feature>
<comment type="caution">
    <text evidence="8">Lacks conserved residue(s) required for the propagation of feature annotation.</text>
</comment>
<sequence>MRVHPVLVALFPLLAIVPVFSQDPNQPTNATSLPLGSCTPDIPCSNGACCNGGSGFCGFGDEFCGKDVCTSNCDAKAECGKDAPPQNVTCPLNVCCSKFGFCGTKEDFCGDGCQSGCDAVPIPSCGSNQQSALNRRIGYYEAWAAGRGCMSYSPEKISAETLTHINFAFALISSSFNVVEMAAGDSDLWKRTTALKSRNPTLKVYLSIGGWTFNDPPTSRIFSEMVGSSANTQTFISSVLRVFESYGFDGLDVDWEARTSS</sequence>
<feature type="domain" description="Chitin-binding type-1" evidence="12">
    <location>
        <begin position="76"/>
        <end position="119"/>
    </location>
</feature>
<comment type="catalytic activity">
    <reaction evidence="1">
        <text>Random endo-hydrolysis of N-acetyl-beta-D-glucosaminide (1-&gt;4)-beta-linkages in chitin and chitodextrins.</text>
        <dbReference type="EC" id="3.2.1.14"/>
    </reaction>
</comment>
<dbReference type="GO" id="GO:0000272">
    <property type="term" value="P:polysaccharide catabolic process"/>
    <property type="evidence" value="ECO:0007669"/>
    <property type="project" value="UniProtKB-KW"/>
</dbReference>
<dbReference type="GO" id="GO:0008061">
    <property type="term" value="F:chitin binding"/>
    <property type="evidence" value="ECO:0007669"/>
    <property type="project" value="UniProtKB-UniRule"/>
</dbReference>
<dbReference type="Proteomes" id="UP000620124">
    <property type="component" value="Unassembled WGS sequence"/>
</dbReference>
<keyword evidence="8" id="KW-1015">Disulfide bond</keyword>
<keyword evidence="2 8" id="KW-0147">Chitin-binding</keyword>
<dbReference type="InterPro" id="IPR001223">
    <property type="entry name" value="Glyco_hydro18_cat"/>
</dbReference>
<keyword evidence="6 9" id="KW-0326">Glycosidase</keyword>
<evidence type="ECO:0000313" key="15">
    <source>
        <dbReference type="Proteomes" id="UP000620124"/>
    </source>
</evidence>
<dbReference type="InterPro" id="IPR001002">
    <property type="entry name" value="Chitin-bd_1"/>
</dbReference>
<dbReference type="InterPro" id="IPR018371">
    <property type="entry name" value="Chitin-binding_1_CS"/>
</dbReference>
<dbReference type="GO" id="GO:0006032">
    <property type="term" value="P:chitin catabolic process"/>
    <property type="evidence" value="ECO:0007669"/>
    <property type="project" value="UniProtKB-KW"/>
</dbReference>
<dbReference type="Pfam" id="PF00704">
    <property type="entry name" value="Glyco_hydro_18"/>
    <property type="match status" value="1"/>
</dbReference>
<dbReference type="Gene3D" id="3.30.60.10">
    <property type="entry name" value="Endochitinase-like"/>
    <property type="match status" value="1"/>
</dbReference>
<dbReference type="SUPFAM" id="SSF57016">
    <property type="entry name" value="Plant lectins/antimicrobial peptides"/>
    <property type="match status" value="1"/>
</dbReference>
<evidence type="ECO:0000256" key="6">
    <source>
        <dbReference type="ARBA" id="ARBA00023295"/>
    </source>
</evidence>
<evidence type="ECO:0000256" key="3">
    <source>
        <dbReference type="ARBA" id="ARBA00022801"/>
    </source>
</evidence>
<accession>A0A8H6XDK9</accession>
<protein>
    <recommendedName>
        <fullName evidence="16">Chitinase</fullName>
    </recommendedName>
</protein>
<evidence type="ECO:0008006" key="16">
    <source>
        <dbReference type="Google" id="ProtNLM"/>
    </source>
</evidence>
<keyword evidence="5" id="KW-0119">Carbohydrate metabolism</keyword>
<dbReference type="OrthoDB" id="73875at2759"/>
<dbReference type="InterPro" id="IPR017853">
    <property type="entry name" value="GH"/>
</dbReference>
<evidence type="ECO:0000256" key="4">
    <source>
        <dbReference type="ARBA" id="ARBA00023024"/>
    </source>
</evidence>
<evidence type="ECO:0000256" key="1">
    <source>
        <dbReference type="ARBA" id="ARBA00000822"/>
    </source>
</evidence>
<gene>
    <name evidence="14" type="ORF">MVEN_01992300</name>
</gene>
<dbReference type="PANTHER" id="PTHR11177">
    <property type="entry name" value="CHITINASE"/>
    <property type="match status" value="1"/>
</dbReference>
<evidence type="ECO:0000256" key="11">
    <source>
        <dbReference type="SAM" id="SignalP"/>
    </source>
</evidence>
<dbReference type="EMBL" id="JACAZI010000020">
    <property type="protein sequence ID" value="KAF7339152.1"/>
    <property type="molecule type" value="Genomic_DNA"/>
</dbReference>
<evidence type="ECO:0000259" key="13">
    <source>
        <dbReference type="PROSITE" id="PS51910"/>
    </source>
</evidence>
<dbReference type="GO" id="GO:0008843">
    <property type="term" value="F:endochitinase activity"/>
    <property type="evidence" value="ECO:0007669"/>
    <property type="project" value="UniProtKB-EC"/>
</dbReference>
<proteinExistence type="inferred from homology"/>
<dbReference type="CDD" id="cd00035">
    <property type="entry name" value="ChtBD1"/>
    <property type="match status" value="1"/>
</dbReference>
<comment type="caution">
    <text evidence="14">The sequence shown here is derived from an EMBL/GenBank/DDBJ whole genome shotgun (WGS) entry which is preliminary data.</text>
</comment>
<evidence type="ECO:0000256" key="7">
    <source>
        <dbReference type="ARBA" id="ARBA00023326"/>
    </source>
</evidence>
<dbReference type="PROSITE" id="PS00026">
    <property type="entry name" value="CHIT_BIND_I_1"/>
    <property type="match status" value="1"/>
</dbReference>
<dbReference type="Gene3D" id="3.20.20.80">
    <property type="entry name" value="Glycosidases"/>
    <property type="match status" value="1"/>
</dbReference>
<name>A0A8H6XDK9_9AGAR</name>
<dbReference type="InterPro" id="IPR050314">
    <property type="entry name" value="Glycosyl_Hydrlase_18"/>
</dbReference>
<dbReference type="SUPFAM" id="SSF51445">
    <property type="entry name" value="(Trans)glycosidases"/>
    <property type="match status" value="1"/>
</dbReference>
<evidence type="ECO:0000256" key="9">
    <source>
        <dbReference type="RuleBase" id="RU000489"/>
    </source>
</evidence>
<dbReference type="SMART" id="SM00270">
    <property type="entry name" value="ChtBD1"/>
    <property type="match status" value="2"/>
</dbReference>
<keyword evidence="11" id="KW-0732">Signal</keyword>
<feature type="signal peptide" evidence="11">
    <location>
        <begin position="1"/>
        <end position="21"/>
    </location>
</feature>
<dbReference type="PROSITE" id="PS01095">
    <property type="entry name" value="GH18_1"/>
    <property type="match status" value="1"/>
</dbReference>
<evidence type="ECO:0000256" key="10">
    <source>
        <dbReference type="RuleBase" id="RU004453"/>
    </source>
</evidence>
<evidence type="ECO:0000256" key="8">
    <source>
        <dbReference type="PROSITE-ProRule" id="PRU00261"/>
    </source>
</evidence>